<dbReference type="RefSeq" id="WP_200813946.1">
    <property type="nucleotide sequence ID" value="NZ_FWWW01000088.1"/>
</dbReference>
<dbReference type="Proteomes" id="UP000192266">
    <property type="component" value="Unassembled WGS sequence"/>
</dbReference>
<keyword evidence="1" id="KW-0547">Nucleotide-binding</keyword>
<evidence type="ECO:0000259" key="5">
    <source>
        <dbReference type="Pfam" id="PF03143"/>
    </source>
</evidence>
<dbReference type="InterPro" id="IPR004160">
    <property type="entry name" value="Transl_elong_EFTu/EF1A_C"/>
</dbReference>
<keyword evidence="2 6" id="KW-0251">Elongation factor</keyword>
<evidence type="ECO:0000313" key="7">
    <source>
        <dbReference type="Proteomes" id="UP000192266"/>
    </source>
</evidence>
<protein>
    <submittedName>
        <fullName evidence="6">Elongation factor Tu domain protein</fullName>
    </submittedName>
</protein>
<proteinExistence type="predicted"/>
<evidence type="ECO:0000256" key="2">
    <source>
        <dbReference type="ARBA" id="ARBA00022768"/>
    </source>
</evidence>
<dbReference type="EMBL" id="FWWW01000088">
    <property type="protein sequence ID" value="SMB98927.1"/>
    <property type="molecule type" value="Genomic_DNA"/>
</dbReference>
<keyword evidence="3" id="KW-0648">Protein biosynthesis</keyword>
<reference evidence="6 7" key="1">
    <citation type="submission" date="2017-04" db="EMBL/GenBank/DDBJ databases">
        <authorList>
            <person name="Afonso C.L."/>
            <person name="Miller P.J."/>
            <person name="Scott M.A."/>
            <person name="Spackman E."/>
            <person name="Goraichik I."/>
            <person name="Dimitrov K.M."/>
            <person name="Suarez D.L."/>
            <person name="Swayne D.E."/>
        </authorList>
    </citation>
    <scope>NUCLEOTIDE SEQUENCE [LARGE SCALE GENOMIC DNA]</scope>
    <source>
        <strain evidence="6 7">DSM 11622</strain>
    </source>
</reference>
<dbReference type="Pfam" id="PF03143">
    <property type="entry name" value="GTP_EFTU_D3"/>
    <property type="match status" value="1"/>
</dbReference>
<dbReference type="InterPro" id="IPR009001">
    <property type="entry name" value="Transl_elong_EF1A/Init_IF2_C"/>
</dbReference>
<gene>
    <name evidence="6" type="ORF">SAMN00120144_4150</name>
</gene>
<dbReference type="SUPFAM" id="SSF50465">
    <property type="entry name" value="EF-Tu/eEF-1alpha/eIF2-gamma C-terminal domain"/>
    <property type="match status" value="1"/>
</dbReference>
<dbReference type="Gene3D" id="2.40.30.10">
    <property type="entry name" value="Translation factors"/>
    <property type="match status" value="1"/>
</dbReference>
<keyword evidence="4" id="KW-0342">GTP-binding</keyword>
<evidence type="ECO:0000256" key="3">
    <source>
        <dbReference type="ARBA" id="ARBA00022917"/>
    </source>
</evidence>
<dbReference type="GO" id="GO:0005525">
    <property type="term" value="F:GTP binding"/>
    <property type="evidence" value="ECO:0007669"/>
    <property type="project" value="UniProtKB-KW"/>
</dbReference>
<evidence type="ECO:0000256" key="4">
    <source>
        <dbReference type="ARBA" id="ARBA00023134"/>
    </source>
</evidence>
<feature type="domain" description="Translation elongation factor EFTu/EF1A C-terminal" evidence="5">
    <location>
        <begin position="114"/>
        <end position="208"/>
    </location>
</feature>
<evidence type="ECO:0000313" key="6">
    <source>
        <dbReference type="EMBL" id="SMB98927.1"/>
    </source>
</evidence>
<organism evidence="6 7">
    <name type="scientific">Hymenobacter roseosalivarius DSM 11622</name>
    <dbReference type="NCBI Taxonomy" id="645990"/>
    <lineage>
        <taxon>Bacteria</taxon>
        <taxon>Pseudomonadati</taxon>
        <taxon>Bacteroidota</taxon>
        <taxon>Cytophagia</taxon>
        <taxon>Cytophagales</taxon>
        <taxon>Hymenobacteraceae</taxon>
        <taxon>Hymenobacter</taxon>
    </lineage>
</organism>
<sequence length="232" mass="26440">MTADEFAKAFYIERQSIIDTYFNADSKTDVSLLIQQLNLDDKGKERLRQILNSALRDAFYEILLGLDGEASIGGKQLMYKLFDEDNNELTGGEIEGFAYEYFHNNKLQVDKGEADFIASLTYLTTEQGRRQTPAFSGYRPQVKFEFAEMQTSGQQTFIDRKIVYLGDTVEAEIKIISVDYFAGQLKDEMKFDFREGSKIIGTGQIKHILNDKLRQASTSQLVTNGLLLCWLT</sequence>
<keyword evidence="7" id="KW-1185">Reference proteome</keyword>
<dbReference type="GO" id="GO:0003746">
    <property type="term" value="F:translation elongation factor activity"/>
    <property type="evidence" value="ECO:0007669"/>
    <property type="project" value="UniProtKB-KW"/>
</dbReference>
<accession>A0A1W1VZZ2</accession>
<evidence type="ECO:0000256" key="1">
    <source>
        <dbReference type="ARBA" id="ARBA00022741"/>
    </source>
</evidence>
<name>A0A1W1VZZ2_9BACT</name>
<dbReference type="STRING" id="645990.SAMN00120144_4150"/>
<dbReference type="AlphaFoldDB" id="A0A1W1VZZ2"/>